<dbReference type="InterPro" id="IPR036873">
    <property type="entry name" value="Rhodanese-like_dom_sf"/>
</dbReference>
<dbReference type="PROSITE" id="PS51257">
    <property type="entry name" value="PROKAR_LIPOPROTEIN"/>
    <property type="match status" value="1"/>
</dbReference>
<feature type="chain" id="PRO_5039046896" evidence="1">
    <location>
        <begin position="31"/>
        <end position="144"/>
    </location>
</feature>
<proteinExistence type="predicted"/>
<dbReference type="Gene3D" id="3.40.250.10">
    <property type="entry name" value="Rhodanese-like domain"/>
    <property type="match status" value="1"/>
</dbReference>
<evidence type="ECO:0000256" key="1">
    <source>
        <dbReference type="SAM" id="SignalP"/>
    </source>
</evidence>
<dbReference type="PROSITE" id="PS50206">
    <property type="entry name" value="RHODANESE_3"/>
    <property type="match status" value="1"/>
</dbReference>
<dbReference type="RefSeq" id="WP_043604288.1">
    <property type="nucleotide sequence ID" value="NZ_AXCY01000017.1"/>
</dbReference>
<comment type="caution">
    <text evidence="3">The sequence shown here is derived from an EMBL/GenBank/DDBJ whole genome shotgun (WGS) entry which is preliminary data.</text>
</comment>
<reference evidence="3 4" key="2">
    <citation type="journal article" date="2015" name="Stand. Genomic Sci.">
        <title>Draft genome sequence of Cellulomonas carbonis T26(T) and comparative analysis of six Cellulomonas genomes.</title>
        <authorList>
            <person name="Zhuang W."/>
            <person name="Zhang S."/>
            <person name="Xia X."/>
            <person name="Wang G."/>
        </authorList>
    </citation>
    <scope>NUCLEOTIDE SEQUENCE [LARGE SCALE GENOMIC DNA]</scope>
    <source>
        <strain evidence="3 4">T26</strain>
    </source>
</reference>
<dbReference type="InterPro" id="IPR001763">
    <property type="entry name" value="Rhodanese-like_dom"/>
</dbReference>
<dbReference type="CDD" id="cd00158">
    <property type="entry name" value="RHOD"/>
    <property type="match status" value="1"/>
</dbReference>
<feature type="signal peptide" evidence="1">
    <location>
        <begin position="1"/>
        <end position="30"/>
    </location>
</feature>
<sequence length="144" mass="14534">MRTRPRPTRLRPARVAGPLAAALAAGLVLSACGTSAPDDAVTLVDVEEAAALAADDDVTVLDVRTPAEFGEGHLAGAVNVDATADFTTAIADLDPEETYLVYCRSGSRSATATAAMAEAGFTDVHELSGGVLAWQAAGGPLTAP</sequence>
<accession>A0A0A0BUI1</accession>
<keyword evidence="4" id="KW-1185">Reference proteome</keyword>
<evidence type="ECO:0000313" key="4">
    <source>
        <dbReference type="Proteomes" id="UP000029839"/>
    </source>
</evidence>
<dbReference type="EMBL" id="AXCY01000017">
    <property type="protein sequence ID" value="KGM11630.1"/>
    <property type="molecule type" value="Genomic_DNA"/>
</dbReference>
<dbReference type="Pfam" id="PF00581">
    <property type="entry name" value="Rhodanese"/>
    <property type="match status" value="1"/>
</dbReference>
<dbReference type="InterPro" id="IPR050229">
    <property type="entry name" value="GlpE_sulfurtransferase"/>
</dbReference>
<keyword evidence="1" id="KW-0732">Signal</keyword>
<dbReference type="PANTHER" id="PTHR43031:SF1">
    <property type="entry name" value="PYRIDINE NUCLEOTIDE-DISULPHIDE OXIDOREDUCTASE"/>
    <property type="match status" value="1"/>
</dbReference>
<name>A0A0A0BUI1_9CELL</name>
<evidence type="ECO:0000259" key="2">
    <source>
        <dbReference type="PROSITE" id="PS50206"/>
    </source>
</evidence>
<dbReference type="SMART" id="SM00450">
    <property type="entry name" value="RHOD"/>
    <property type="match status" value="1"/>
</dbReference>
<evidence type="ECO:0000313" key="3">
    <source>
        <dbReference type="EMBL" id="KGM11630.1"/>
    </source>
</evidence>
<protein>
    <submittedName>
        <fullName evidence="3">Sulfurtransferase</fullName>
    </submittedName>
</protein>
<keyword evidence="3" id="KW-0808">Transferase</keyword>
<organism evidence="3 4">
    <name type="scientific">Cellulomonas carbonis T26</name>
    <dbReference type="NCBI Taxonomy" id="947969"/>
    <lineage>
        <taxon>Bacteria</taxon>
        <taxon>Bacillati</taxon>
        <taxon>Actinomycetota</taxon>
        <taxon>Actinomycetes</taxon>
        <taxon>Micrococcales</taxon>
        <taxon>Cellulomonadaceae</taxon>
        <taxon>Cellulomonas</taxon>
    </lineage>
</organism>
<dbReference type="SUPFAM" id="SSF52821">
    <property type="entry name" value="Rhodanese/Cell cycle control phosphatase"/>
    <property type="match status" value="1"/>
</dbReference>
<dbReference type="PANTHER" id="PTHR43031">
    <property type="entry name" value="FAD-DEPENDENT OXIDOREDUCTASE"/>
    <property type="match status" value="1"/>
</dbReference>
<dbReference type="GO" id="GO:0016740">
    <property type="term" value="F:transferase activity"/>
    <property type="evidence" value="ECO:0007669"/>
    <property type="project" value="UniProtKB-KW"/>
</dbReference>
<reference evidence="3 4" key="1">
    <citation type="submission" date="2013-08" db="EMBL/GenBank/DDBJ databases">
        <title>Genome sequencing of Cellulomonas carbonis T26.</title>
        <authorList>
            <person name="Chen F."/>
            <person name="Li Y."/>
            <person name="Wang G."/>
        </authorList>
    </citation>
    <scope>NUCLEOTIDE SEQUENCE [LARGE SCALE GENOMIC DNA]</scope>
    <source>
        <strain evidence="3 4">T26</strain>
    </source>
</reference>
<dbReference type="AlphaFoldDB" id="A0A0A0BUI1"/>
<feature type="domain" description="Rhodanese" evidence="2">
    <location>
        <begin position="54"/>
        <end position="143"/>
    </location>
</feature>
<dbReference type="Proteomes" id="UP000029839">
    <property type="component" value="Unassembled WGS sequence"/>
</dbReference>
<gene>
    <name evidence="3" type="ORF">N868_08210</name>
</gene>